<gene>
    <name evidence="2" type="ORF">BOLC2T08257H</name>
</gene>
<protein>
    <submittedName>
        <fullName evidence="2">Uncharacterized protein</fullName>
    </submittedName>
</protein>
<dbReference type="EMBL" id="LR031874">
    <property type="protein sequence ID" value="VDD21993.1"/>
    <property type="molecule type" value="Genomic_DNA"/>
</dbReference>
<proteinExistence type="predicted"/>
<dbReference type="PANTHER" id="PTHR11092:SF2">
    <property type="entry name" value="NAD-DEPENDENT EPIMERASE_DEHYDRATASE DOMAIN-CONTAINING PROTEIN"/>
    <property type="match status" value="1"/>
</dbReference>
<feature type="compositionally biased region" description="Polar residues" evidence="1">
    <location>
        <begin position="1"/>
        <end position="20"/>
    </location>
</feature>
<organism evidence="2">
    <name type="scientific">Brassica oleracea</name>
    <name type="common">Wild cabbage</name>
    <dbReference type="NCBI Taxonomy" id="3712"/>
    <lineage>
        <taxon>Eukaryota</taxon>
        <taxon>Viridiplantae</taxon>
        <taxon>Streptophyta</taxon>
        <taxon>Embryophyta</taxon>
        <taxon>Tracheophyta</taxon>
        <taxon>Spermatophyta</taxon>
        <taxon>Magnoliopsida</taxon>
        <taxon>eudicotyledons</taxon>
        <taxon>Gunneridae</taxon>
        <taxon>Pentapetalae</taxon>
        <taxon>rosids</taxon>
        <taxon>malvids</taxon>
        <taxon>Brassicales</taxon>
        <taxon>Brassicaceae</taxon>
        <taxon>Brassiceae</taxon>
        <taxon>Brassica</taxon>
    </lineage>
</organism>
<dbReference type="PANTHER" id="PTHR11092">
    <property type="entry name" value="SUGAR NUCLEOTIDE EPIMERASE RELATED"/>
    <property type="match status" value="1"/>
</dbReference>
<feature type="region of interest" description="Disordered" evidence="1">
    <location>
        <begin position="1"/>
        <end position="26"/>
    </location>
</feature>
<accession>A0A3P6CTT8</accession>
<dbReference type="AlphaFoldDB" id="A0A3P6CTT8"/>
<sequence>MNLKSSPSSSPTNLKNLTSSDEPEKLDELRRTEQALSRYMCVLRFCRECERTALKANKDVRVALIHIGVVLGKDGCALAMMIPFFQMFAGGPLGTGQQCEMLLVLLVVAGVINGTAPNPVRLGEMCQQLGSVLGRPSWLPVSDFALKALVTEKQEILFSIYRETQRSPLIMSSVIKPQDEVSNTQDLLIPPSSNILEGMTPPLILSNTIMSLLFSFV</sequence>
<evidence type="ECO:0000313" key="2">
    <source>
        <dbReference type="EMBL" id="VDD21993.1"/>
    </source>
</evidence>
<reference evidence="2" key="1">
    <citation type="submission" date="2018-11" db="EMBL/GenBank/DDBJ databases">
        <authorList>
            <consortium name="Genoscope - CEA"/>
            <person name="William W."/>
        </authorList>
    </citation>
    <scope>NUCLEOTIDE SEQUENCE</scope>
</reference>
<name>A0A3P6CTT8_BRAOL</name>
<evidence type="ECO:0000256" key="1">
    <source>
        <dbReference type="SAM" id="MobiDB-lite"/>
    </source>
</evidence>
<dbReference type="Gene3D" id="3.40.50.720">
    <property type="entry name" value="NAD(P)-binding Rossmann-like Domain"/>
    <property type="match status" value="1"/>
</dbReference>